<evidence type="ECO:0000313" key="3">
    <source>
        <dbReference type="Proteomes" id="UP000236340"/>
    </source>
</evidence>
<name>A0A2K2HDX6_9BACT</name>
<dbReference type="OrthoDB" id="5397420at2"/>
<proteinExistence type="inferred from homology"/>
<dbReference type="RefSeq" id="WP_103114230.1">
    <property type="nucleotide sequence ID" value="NZ_PPFX01000003.1"/>
</dbReference>
<dbReference type="InterPro" id="IPR036685">
    <property type="entry name" value="YehU-like_sf"/>
</dbReference>
<dbReference type="EMBL" id="PPFX01000003">
    <property type="protein sequence ID" value="PNU21459.1"/>
    <property type="molecule type" value="Genomic_DNA"/>
</dbReference>
<evidence type="ECO:0000256" key="1">
    <source>
        <dbReference type="ARBA" id="ARBA00006450"/>
    </source>
</evidence>
<evidence type="ECO:0008006" key="4">
    <source>
        <dbReference type="Google" id="ProtNLM"/>
    </source>
</evidence>
<dbReference type="InterPro" id="IPR010648">
    <property type="entry name" value="UPF0270"/>
</dbReference>
<comment type="caution">
    <text evidence="2">The sequence shown here is derived from an EMBL/GenBank/DDBJ whole genome shotgun (WGS) entry which is preliminary data.</text>
</comment>
<reference evidence="2 3" key="1">
    <citation type="journal article" date="2018" name="Genome Announc.">
        <title>Genome Sequence of Geothermobacter sp. HR-1 Iron Reducer from the Loihi Seamount.</title>
        <authorList>
            <person name="Smith H."/>
            <person name="Abuyen K."/>
            <person name="Tremblay J."/>
            <person name="Savalia P."/>
            <person name="Perez-Rodriguez I."/>
            <person name="Emerson D."/>
            <person name="Tully B."/>
            <person name="Amend J."/>
        </authorList>
    </citation>
    <scope>NUCLEOTIDE SEQUENCE [LARGE SCALE GENOMIC DNA]</scope>
    <source>
        <strain evidence="2 3">HR-1</strain>
    </source>
</reference>
<dbReference type="Gene3D" id="1.10.10.610">
    <property type="entry name" value="YehU-like"/>
    <property type="match status" value="1"/>
</dbReference>
<sequence>MENNKCQTEEGIEVPWEQINPDTLRRMIQEFVSRDGADWDQDGCSLEEKVEQVLGQLRNGRVRVVFDLKSETANLVAGDERKT</sequence>
<dbReference type="Pfam" id="PF06794">
    <property type="entry name" value="UPF0270"/>
    <property type="match status" value="1"/>
</dbReference>
<protein>
    <recommendedName>
        <fullName evidence="4">YheU family protein</fullName>
    </recommendedName>
</protein>
<comment type="similarity">
    <text evidence="1">Belongs to the UPF0270 family.</text>
</comment>
<gene>
    <name evidence="2" type="ORF">C2E25_02585</name>
</gene>
<dbReference type="Proteomes" id="UP000236340">
    <property type="component" value="Unassembled WGS sequence"/>
</dbReference>
<dbReference type="AlphaFoldDB" id="A0A2K2HDX6"/>
<evidence type="ECO:0000313" key="2">
    <source>
        <dbReference type="EMBL" id="PNU21459.1"/>
    </source>
</evidence>
<organism evidence="2 3">
    <name type="scientific">Geothermobacter hydrogeniphilus</name>
    <dbReference type="NCBI Taxonomy" id="1969733"/>
    <lineage>
        <taxon>Bacteria</taxon>
        <taxon>Pseudomonadati</taxon>
        <taxon>Thermodesulfobacteriota</taxon>
        <taxon>Desulfuromonadia</taxon>
        <taxon>Desulfuromonadales</taxon>
        <taxon>Geothermobacteraceae</taxon>
        <taxon>Geothermobacter</taxon>
    </lineage>
</organism>
<dbReference type="SUPFAM" id="SSF118001">
    <property type="entry name" value="YehU-like"/>
    <property type="match status" value="1"/>
</dbReference>
<accession>A0A2K2HDX6</accession>